<dbReference type="EMBL" id="JYIU01000040">
    <property type="protein sequence ID" value="KJL21766.1"/>
    <property type="molecule type" value="Genomic_DNA"/>
</dbReference>
<evidence type="ECO:0000313" key="3">
    <source>
        <dbReference type="Proteomes" id="UP000033572"/>
    </source>
</evidence>
<keyword evidence="1" id="KW-0812">Transmembrane</keyword>
<comment type="caution">
    <text evidence="2">The sequence shown here is derived from an EMBL/GenBank/DDBJ whole genome shotgun (WGS) entry which is preliminary data.</text>
</comment>
<dbReference type="AlphaFoldDB" id="A0A0F0KRC1"/>
<keyword evidence="3" id="KW-1185">Reference proteome</keyword>
<evidence type="ECO:0000256" key="1">
    <source>
        <dbReference type="SAM" id="Phobius"/>
    </source>
</evidence>
<organism evidence="2 3">
    <name type="scientific">Microbacterium foliorum</name>
    <dbReference type="NCBI Taxonomy" id="104336"/>
    <lineage>
        <taxon>Bacteria</taxon>
        <taxon>Bacillati</taxon>
        <taxon>Actinomycetota</taxon>
        <taxon>Actinomycetes</taxon>
        <taxon>Micrococcales</taxon>
        <taxon>Microbacteriaceae</taxon>
        <taxon>Microbacterium</taxon>
    </lineage>
</organism>
<keyword evidence="1" id="KW-0472">Membrane</keyword>
<gene>
    <name evidence="2" type="ORF">RN50_01667</name>
</gene>
<sequence>MHYYCCGMTPLPVPPDSFEGPNFGIALAALIVSVLAFVVGGYSLGWQIFRHYRWERPLLTVSGNWMHTSEQSSDGHRTREVWELDIEVTNTGDVGTQIVDAYWEFVSDDGEQPLRVSGSRLAEQPLAMHVDWQLLVDSGEVTVRGS</sequence>
<proteinExistence type="predicted"/>
<feature type="transmembrane region" description="Helical" evidence="1">
    <location>
        <begin position="23"/>
        <end position="46"/>
    </location>
</feature>
<name>A0A0F0KRC1_9MICO</name>
<dbReference type="Proteomes" id="UP000033572">
    <property type="component" value="Unassembled WGS sequence"/>
</dbReference>
<keyword evidence="1" id="KW-1133">Transmembrane helix</keyword>
<evidence type="ECO:0000313" key="2">
    <source>
        <dbReference type="EMBL" id="KJL21766.1"/>
    </source>
</evidence>
<reference evidence="2 3" key="1">
    <citation type="submission" date="2015-02" db="EMBL/GenBank/DDBJ databases">
        <title>Draft genome sequences of ten Microbacterium spp. with emphasis on heavy metal contaminated environments.</title>
        <authorList>
            <person name="Corretto E."/>
        </authorList>
    </citation>
    <scope>NUCLEOTIDE SEQUENCE [LARGE SCALE GENOMIC DNA]</scope>
    <source>
        <strain evidence="2 3">DSM 12966</strain>
    </source>
</reference>
<accession>A0A0F0KRC1</accession>
<dbReference type="PATRIC" id="fig|104336.4.peg.1708"/>
<protein>
    <submittedName>
        <fullName evidence="2">Uncharacterized protein</fullName>
    </submittedName>
</protein>